<gene>
    <name evidence="6" type="ORF">GA0070618_5302</name>
</gene>
<dbReference type="InParanoid" id="A0A1C4ZI72"/>
<evidence type="ECO:0000256" key="3">
    <source>
        <dbReference type="ARBA" id="ARBA00022989"/>
    </source>
</evidence>
<evidence type="ECO:0000256" key="1">
    <source>
        <dbReference type="ARBA" id="ARBA00004141"/>
    </source>
</evidence>
<keyword evidence="3 5" id="KW-1133">Transmembrane helix</keyword>
<feature type="transmembrane region" description="Helical" evidence="5">
    <location>
        <begin position="171"/>
        <end position="194"/>
    </location>
</feature>
<accession>A0A1C4ZI72</accession>
<dbReference type="PANTHER" id="PTHR33514:SF15">
    <property type="entry name" value="COBALT TRANSPORT PROTEIN"/>
    <property type="match status" value="1"/>
</dbReference>
<evidence type="ECO:0000256" key="4">
    <source>
        <dbReference type="ARBA" id="ARBA00023136"/>
    </source>
</evidence>
<dbReference type="Pfam" id="PF02361">
    <property type="entry name" value="CbiQ"/>
    <property type="match status" value="1"/>
</dbReference>
<evidence type="ECO:0000313" key="6">
    <source>
        <dbReference type="EMBL" id="SCF32763.1"/>
    </source>
</evidence>
<feature type="transmembrane region" description="Helical" evidence="5">
    <location>
        <begin position="285"/>
        <end position="304"/>
    </location>
</feature>
<dbReference type="PANTHER" id="PTHR33514">
    <property type="entry name" value="PROTEIN ABCI12, CHLOROPLASTIC"/>
    <property type="match status" value="1"/>
</dbReference>
<dbReference type="OrthoDB" id="5187293at2"/>
<dbReference type="EMBL" id="LT607413">
    <property type="protein sequence ID" value="SCF32763.1"/>
    <property type="molecule type" value="Genomic_DNA"/>
</dbReference>
<comment type="subcellular location">
    <subcellularLocation>
        <location evidence="1">Membrane</location>
        <topology evidence="1">Multi-pass membrane protein</topology>
    </subcellularLocation>
</comment>
<evidence type="ECO:0000256" key="5">
    <source>
        <dbReference type="SAM" id="Phobius"/>
    </source>
</evidence>
<keyword evidence="4 5" id="KW-0472">Membrane</keyword>
<feature type="transmembrane region" description="Helical" evidence="5">
    <location>
        <begin position="35"/>
        <end position="67"/>
    </location>
</feature>
<dbReference type="GO" id="GO:0005886">
    <property type="term" value="C:plasma membrane"/>
    <property type="evidence" value="ECO:0007669"/>
    <property type="project" value="TreeGrafter"/>
</dbReference>
<feature type="transmembrane region" description="Helical" evidence="5">
    <location>
        <begin position="355"/>
        <end position="373"/>
    </location>
</feature>
<name>A0A1C4ZI72_MICEC</name>
<proteinExistence type="predicted"/>
<feature type="transmembrane region" description="Helical" evidence="5">
    <location>
        <begin position="316"/>
        <end position="335"/>
    </location>
</feature>
<sequence>MTDRATVTGAPAPVTVPHADAPASRLPRTLHPGAWWLWALGLATAASHTTNPLPLALLISTAAFVVVRRRGDAPWALAFRMYLVLGAVIVAMRVVFRVVFGGGQGEHILVRLPEIPLPAWAAGIRLFGPVAVEELLGGFYDGLRLATMLICLGAANALANPKRLLKAVPGALYAVSTAVVVALSVAPQLVESVLRVRRARRLRGGTGKGLRALRGIALPVLADALDRSLALAAAMDSRGYGRTAAVPAGRRAVTGALVLAGLVGVCVGVYGLLDATAPDYLGGPMLLGGLVTALSGMLIAGRQVVRSRYRPDRWRLAELAVTGCGLTAAALVMLAGSVDPALLYPPVSPLNWPELTPLVVLALAVAVAPSWLAPPPAVVRRGTPGGG</sequence>
<feature type="transmembrane region" description="Helical" evidence="5">
    <location>
        <begin position="252"/>
        <end position="273"/>
    </location>
</feature>
<dbReference type="Proteomes" id="UP000198253">
    <property type="component" value="Chromosome I"/>
</dbReference>
<dbReference type="RefSeq" id="WP_088984015.1">
    <property type="nucleotide sequence ID" value="NZ_LT607413.1"/>
</dbReference>
<feature type="transmembrane region" description="Helical" evidence="5">
    <location>
        <begin position="79"/>
        <end position="99"/>
    </location>
</feature>
<organism evidence="6 7">
    <name type="scientific">Micromonospora echinospora</name>
    <name type="common">Micromonospora purpurea</name>
    <dbReference type="NCBI Taxonomy" id="1877"/>
    <lineage>
        <taxon>Bacteria</taxon>
        <taxon>Bacillati</taxon>
        <taxon>Actinomycetota</taxon>
        <taxon>Actinomycetes</taxon>
        <taxon>Micromonosporales</taxon>
        <taxon>Micromonosporaceae</taxon>
        <taxon>Micromonospora</taxon>
    </lineage>
</organism>
<dbReference type="InterPro" id="IPR003339">
    <property type="entry name" value="ABC/ECF_trnsptr_transmembrane"/>
</dbReference>
<keyword evidence="2 5" id="KW-0812">Transmembrane</keyword>
<reference evidence="7" key="1">
    <citation type="submission" date="2016-06" db="EMBL/GenBank/DDBJ databases">
        <authorList>
            <person name="Varghese N."/>
            <person name="Submissions Spin"/>
        </authorList>
    </citation>
    <scope>NUCLEOTIDE SEQUENCE [LARGE SCALE GENOMIC DNA]</scope>
    <source>
        <strain evidence="7">DSM 43816</strain>
    </source>
</reference>
<keyword evidence="7" id="KW-1185">Reference proteome</keyword>
<protein>
    <submittedName>
        <fullName evidence="6">Energy-coupling factor transport system permease protein</fullName>
    </submittedName>
</protein>
<evidence type="ECO:0000313" key="7">
    <source>
        <dbReference type="Proteomes" id="UP000198253"/>
    </source>
</evidence>
<evidence type="ECO:0000256" key="2">
    <source>
        <dbReference type="ARBA" id="ARBA00022692"/>
    </source>
</evidence>
<dbReference type="CDD" id="cd16914">
    <property type="entry name" value="EcfT"/>
    <property type="match status" value="1"/>
</dbReference>
<dbReference type="AlphaFoldDB" id="A0A1C4ZI72"/>